<dbReference type="InterPro" id="IPR029058">
    <property type="entry name" value="AB_hydrolase_fold"/>
</dbReference>
<dbReference type="EMBL" id="JADGJH010001249">
    <property type="protein sequence ID" value="KAJ3116118.1"/>
    <property type="molecule type" value="Genomic_DNA"/>
</dbReference>
<evidence type="ECO:0000313" key="5">
    <source>
        <dbReference type="Proteomes" id="UP001211907"/>
    </source>
</evidence>
<dbReference type="InterPro" id="IPR000073">
    <property type="entry name" value="AB_hydrolase_1"/>
</dbReference>
<dbReference type="InterPro" id="IPR000952">
    <property type="entry name" value="AB_hydrolase_4_CS"/>
</dbReference>
<comment type="similarity">
    <text evidence="1">Belongs to the AB hydrolase superfamily. AB hydrolase 4 family.</text>
</comment>
<keyword evidence="2" id="KW-0812">Transmembrane</keyword>
<dbReference type="Pfam" id="PF00561">
    <property type="entry name" value="Abhydrolase_1"/>
    <property type="match status" value="1"/>
</dbReference>
<reference evidence="4" key="1">
    <citation type="submission" date="2020-05" db="EMBL/GenBank/DDBJ databases">
        <title>Phylogenomic resolution of chytrid fungi.</title>
        <authorList>
            <person name="Stajich J.E."/>
            <person name="Amses K."/>
            <person name="Simmons R."/>
            <person name="Seto K."/>
            <person name="Myers J."/>
            <person name="Bonds A."/>
            <person name="Quandt C.A."/>
            <person name="Barry K."/>
            <person name="Liu P."/>
            <person name="Grigoriev I."/>
            <person name="Longcore J.E."/>
            <person name="James T.Y."/>
        </authorList>
    </citation>
    <scope>NUCLEOTIDE SEQUENCE</scope>
    <source>
        <strain evidence="4">JEL0513</strain>
    </source>
</reference>
<dbReference type="Gene3D" id="3.40.50.1820">
    <property type="entry name" value="alpha/beta hydrolase"/>
    <property type="match status" value="1"/>
</dbReference>
<evidence type="ECO:0000259" key="3">
    <source>
        <dbReference type="Pfam" id="PF00561"/>
    </source>
</evidence>
<comment type="caution">
    <text evidence="4">The sequence shown here is derived from an EMBL/GenBank/DDBJ whole genome shotgun (WGS) entry which is preliminary data.</text>
</comment>
<evidence type="ECO:0000256" key="2">
    <source>
        <dbReference type="SAM" id="Phobius"/>
    </source>
</evidence>
<dbReference type="InterPro" id="IPR050960">
    <property type="entry name" value="AB_hydrolase_4_sf"/>
</dbReference>
<dbReference type="PROSITE" id="PS01133">
    <property type="entry name" value="UPF0017"/>
    <property type="match status" value="1"/>
</dbReference>
<evidence type="ECO:0000313" key="4">
    <source>
        <dbReference type="EMBL" id="KAJ3116118.1"/>
    </source>
</evidence>
<dbReference type="AlphaFoldDB" id="A0AAD5XGD5"/>
<name>A0AAD5XGD5_9FUNG</name>
<evidence type="ECO:0000256" key="1">
    <source>
        <dbReference type="ARBA" id="ARBA00010884"/>
    </source>
</evidence>
<keyword evidence="2" id="KW-0472">Membrane</keyword>
<sequence length="444" mass="48735">MTLPVDVNGLFGHTDTVNQVANWLRNASALSPSIEKVVYDGAVRFPALFGVVTLVLFAIIITVSLESKVRLIHAKETVLLSSFNAQKTRVEKTALASLVRAKCPSLARGSFRPTLWLPTGHAQTVYAGLISKFPELRVDYDREICDLPDGGLVAIDWAPKNYRDLAQSSPILILLHGLAGGSRETYICDLVPEALKLGYRVAALNYRGCGGMEIATPQLYSGSWTNDVRLLTKKIQAENPTAPLIGIGWSLGANILLKCVGEDSTNSPLVACVSIANPFDLNMGLSFLHNTWLGKELYSRVMTKSLISIFAKHRNLFEKNPDHPSFSATVSSSKILASKFLPDFDEAVTRRVFGFRSVSEYYRMGSSAQFIPDVAIPTLLLNDVNDPIAARKCIPVSDVLANPNIILATTERGGHIGWFEGLFFPKRWFPKPVLEFVKAVLEVS</sequence>
<dbReference type="Proteomes" id="UP001211907">
    <property type="component" value="Unassembled WGS sequence"/>
</dbReference>
<keyword evidence="5" id="KW-1185">Reference proteome</keyword>
<feature type="transmembrane region" description="Helical" evidence="2">
    <location>
        <begin position="45"/>
        <end position="65"/>
    </location>
</feature>
<organism evidence="4 5">
    <name type="scientific">Physocladia obscura</name>
    <dbReference type="NCBI Taxonomy" id="109957"/>
    <lineage>
        <taxon>Eukaryota</taxon>
        <taxon>Fungi</taxon>
        <taxon>Fungi incertae sedis</taxon>
        <taxon>Chytridiomycota</taxon>
        <taxon>Chytridiomycota incertae sedis</taxon>
        <taxon>Chytridiomycetes</taxon>
        <taxon>Chytridiales</taxon>
        <taxon>Chytriomycetaceae</taxon>
        <taxon>Physocladia</taxon>
    </lineage>
</organism>
<dbReference type="PANTHER" id="PTHR10794">
    <property type="entry name" value="ABHYDROLASE DOMAIN-CONTAINING PROTEIN"/>
    <property type="match status" value="1"/>
</dbReference>
<keyword evidence="2" id="KW-1133">Transmembrane helix</keyword>
<dbReference type="GO" id="GO:0051792">
    <property type="term" value="P:medium-chain fatty acid biosynthetic process"/>
    <property type="evidence" value="ECO:0007669"/>
    <property type="project" value="TreeGrafter"/>
</dbReference>
<feature type="domain" description="AB hydrolase-1" evidence="3">
    <location>
        <begin position="170"/>
        <end position="321"/>
    </location>
</feature>
<dbReference type="GO" id="GO:0051793">
    <property type="term" value="P:medium-chain fatty acid catabolic process"/>
    <property type="evidence" value="ECO:0007669"/>
    <property type="project" value="TreeGrafter"/>
</dbReference>
<accession>A0AAD5XGD5</accession>
<dbReference type="SUPFAM" id="SSF53474">
    <property type="entry name" value="alpha/beta-Hydrolases"/>
    <property type="match status" value="1"/>
</dbReference>
<proteinExistence type="inferred from homology"/>
<dbReference type="PANTHER" id="PTHR10794:SF63">
    <property type="entry name" value="ALPHA_BETA HYDROLASE 1, ISOFORM A"/>
    <property type="match status" value="1"/>
</dbReference>
<dbReference type="GO" id="GO:0008126">
    <property type="term" value="F:acetylesterase activity"/>
    <property type="evidence" value="ECO:0007669"/>
    <property type="project" value="TreeGrafter"/>
</dbReference>
<dbReference type="GO" id="GO:0047372">
    <property type="term" value="F:monoacylglycerol lipase activity"/>
    <property type="evidence" value="ECO:0007669"/>
    <property type="project" value="TreeGrafter"/>
</dbReference>
<gene>
    <name evidence="4" type="ORF">HK100_001150</name>
</gene>
<protein>
    <recommendedName>
        <fullName evidence="3">AB hydrolase-1 domain-containing protein</fullName>
    </recommendedName>
</protein>